<comment type="caution">
    <text evidence="1">The sequence shown here is derived from an EMBL/GenBank/DDBJ whole genome shotgun (WGS) entry which is preliminary data.</text>
</comment>
<name>A0ABS8VWV7_9PROT</name>
<accession>A0ABS8VWV7</accession>
<protein>
    <submittedName>
        <fullName evidence="1">Uncharacterized protein</fullName>
    </submittedName>
</protein>
<dbReference type="EMBL" id="JAJSOJ010000041">
    <property type="protein sequence ID" value="MCE0744611.1"/>
    <property type="molecule type" value="Genomic_DNA"/>
</dbReference>
<reference evidence="1 2" key="1">
    <citation type="submission" date="2021-12" db="EMBL/GenBank/DDBJ databases">
        <title>Genome sequence of Acetobacter sicerae DmPark20a_162.</title>
        <authorList>
            <person name="Chaston J.M."/>
        </authorList>
    </citation>
    <scope>NUCLEOTIDE SEQUENCE [LARGE SCALE GENOMIC DNA]</scope>
    <source>
        <strain evidence="1 2">DmPark20a_162</strain>
    </source>
</reference>
<keyword evidence="2" id="KW-1185">Reference proteome</keyword>
<evidence type="ECO:0000313" key="2">
    <source>
        <dbReference type="Proteomes" id="UP001521074"/>
    </source>
</evidence>
<proteinExistence type="predicted"/>
<organism evidence="1 2">
    <name type="scientific">Acetobacter sicerae</name>
    <dbReference type="NCBI Taxonomy" id="85325"/>
    <lineage>
        <taxon>Bacteria</taxon>
        <taxon>Pseudomonadati</taxon>
        <taxon>Pseudomonadota</taxon>
        <taxon>Alphaproteobacteria</taxon>
        <taxon>Acetobacterales</taxon>
        <taxon>Acetobacteraceae</taxon>
        <taxon>Acetobacter</taxon>
    </lineage>
</organism>
<dbReference type="Proteomes" id="UP001521074">
    <property type="component" value="Unassembled WGS sequence"/>
</dbReference>
<sequence length="149" mass="15264">MALTSDTVYLEKRTPANPEFPGSVAAGVRVYRGSLLVRCKDGTFVLPQTKTPASPAVAVVGIADRGVDNTGASGLATAVGGSPASWPHKGCYAIPFDTAPDWSSYGKPVYAVDDNTVSLTQTPSGGTARLQVGTFAGIDEAGNAFTLIS</sequence>
<dbReference type="RefSeq" id="WP_232878414.1">
    <property type="nucleotide sequence ID" value="NZ_JAJSOJ010000041.1"/>
</dbReference>
<gene>
    <name evidence="1" type="ORF">LWC05_12030</name>
</gene>
<evidence type="ECO:0000313" key="1">
    <source>
        <dbReference type="EMBL" id="MCE0744611.1"/>
    </source>
</evidence>